<feature type="region of interest" description="Disordered" evidence="1">
    <location>
        <begin position="1156"/>
        <end position="1181"/>
    </location>
</feature>
<evidence type="ECO:0000256" key="1">
    <source>
        <dbReference type="SAM" id="MobiDB-lite"/>
    </source>
</evidence>
<accession>F1KS36</accession>
<feature type="compositionally biased region" description="Basic and acidic residues" evidence="1">
    <location>
        <begin position="1162"/>
        <end position="1181"/>
    </location>
</feature>
<dbReference type="InterPro" id="IPR045126">
    <property type="entry name" value="TRAPPC10/Trs130"/>
</dbReference>
<dbReference type="InterPro" id="IPR056913">
    <property type="entry name" value="TRAPPC10/Trs130_N"/>
</dbReference>
<evidence type="ECO:0000259" key="2">
    <source>
        <dbReference type="Pfam" id="PF23036"/>
    </source>
</evidence>
<dbReference type="GO" id="GO:0034498">
    <property type="term" value="P:early endosome to Golgi transport"/>
    <property type="evidence" value="ECO:0007669"/>
    <property type="project" value="TreeGrafter"/>
</dbReference>
<name>F1KS36_ASCSU</name>
<dbReference type="PANTHER" id="PTHR13251:SF3">
    <property type="entry name" value="TRAFFICKING PROTEIN PARTICLE COMPLEX SUBUNIT 10"/>
    <property type="match status" value="1"/>
</dbReference>
<reference evidence="3" key="1">
    <citation type="journal article" date="2011" name="Genome Res.">
        <title>Deep small RNA sequencing from the nematode Ascaris reveals conservation, functional diversification, and novel developmental profiles.</title>
        <authorList>
            <person name="Wang J."/>
            <person name="Czech B."/>
            <person name="Crunk A."/>
            <person name="Wallace A."/>
            <person name="Mitreva M."/>
            <person name="Hannon G.J."/>
            <person name="Davis R.E."/>
        </authorList>
    </citation>
    <scope>NUCLEOTIDE SEQUENCE</scope>
</reference>
<sequence length="1181" mass="133413">MDLSHALNITPVERLLISYKGSEDVLKYCESKLVPFFEQNVASWKRQGRQFPFPLHVKFMLRFVPYSPDLLIDLSKNGHHKWDQHAFLHLFFMKPSSVDEYRTGSRHEASEWFASVSQVNGTEWLIVFDSTKAREKKNRGTLLERIKSDFAKHTSRVVEVHEGSSQCMNGLQLLMQSYLLSSLDTFVGHEESYLSVLKEDYKNSDFNFIAYCEYQMEMSRLYNTLGVLEHVLAKYDELDALLSLIVDHFSKESAKPSWLCGEQHVGDGCPLLAALAQCNAPPNRKAVSLIEIRSLIVAHQIIVSLRIFDERVRHVSDGAPPNAIQMKCDFAAIILRYSNHCITSICEERSAMGLKLNHPELQCWTVAFCVEAMQFVSLLTQAAHVEHASYFACSLSTRKCTAMTELGKCVERGETKALLAWFEKGVALCGRTAAESNAVVEIRLILSDQQQFTHYMQKYHESSIALLKHFGWKRQSKLLGWQLANFLLSSDRVEGALPYLLKFVSGLIREGVSLLLVQRTLVLLVQHLEASPNLYLKELVDFYVILSIRSAEKKDRLIYCKRLFALLERNTTTKIRRSVRSTTQHTALCISAKGIPPRITATPGCILRIAITVTNNLPLSLENYLVRCVFKIASPNSSRQKPIGGRSPLFECSYNRADGVNRFGCIWKGEYGGLPRDSVSETDVPICTGDELQKSIVFEERETEQEQKHELQTGNNVVTLEAKASDVGVYMLENVDIEVAGVLYVSFAWMDIPEIERDNSRRPVCFVYRKAATVRLRAIKGGYALSGIAQRLDFELSSGSEPIGGASTSLRIMSSNKASNIEFWDEGASKWLRSCHPRIGPLAVNEHRCMTVYICKALRNLIAHDEADSDVAATNDQISVEWLEKEWTFVVEFRPLISVKTTTSLLEDKALLEMHILRIRDDGWVILPQEAVLLESSIGEPQIPAKLLNTKLTPIVPKSTYRIVWVLPPRRQHSEETVEHEIRFAYRVRASGDFDPDIPEGVYDREYVYEEDIAFAVQRACYELCAQLLSSQPGAVLCRVDSACDLIVSLRSLTNKVETVVVGVDADSRFWAINEKHKLLYVKESGLGQTSFSVVPKMVGFLPYPSITVYCCHHLRTPSDKSLAHIEQNMFGAELASFIRTNGKQVHVLGAFNPSADQKSTSSDKSRRLKEAKSRLTKLFD</sequence>
<dbReference type="Pfam" id="PF23036">
    <property type="entry name" value="TRAPPC10_1st"/>
    <property type="match status" value="1"/>
</dbReference>
<dbReference type="EMBL" id="JI164960">
    <property type="protein sequence ID" value="ADY40690.1"/>
    <property type="molecule type" value="mRNA"/>
</dbReference>
<dbReference type="GO" id="GO:0006891">
    <property type="term" value="P:intra-Golgi vesicle-mediated transport"/>
    <property type="evidence" value="ECO:0007669"/>
    <property type="project" value="TreeGrafter"/>
</dbReference>
<dbReference type="GO" id="GO:0005829">
    <property type="term" value="C:cytosol"/>
    <property type="evidence" value="ECO:0007669"/>
    <property type="project" value="GOC"/>
</dbReference>
<feature type="domain" description="TRAPPC10/Trs130 N-terminal" evidence="2">
    <location>
        <begin position="14"/>
        <end position="302"/>
    </location>
</feature>
<dbReference type="PANTHER" id="PTHR13251">
    <property type="entry name" value="EPILEPSY HOLOPROSENCEPHALY CANDIDATE 1/TMEM1"/>
    <property type="match status" value="1"/>
</dbReference>
<protein>
    <submittedName>
        <fullName evidence="3">Trafficking protein particle complex subunit 10</fullName>
    </submittedName>
</protein>
<evidence type="ECO:0000313" key="3">
    <source>
        <dbReference type="EMBL" id="ADY40690.1"/>
    </source>
</evidence>
<dbReference type="AlphaFoldDB" id="F1KS36"/>
<proteinExistence type="evidence at transcript level"/>
<dbReference type="GO" id="GO:1990071">
    <property type="term" value="C:TRAPPII protein complex"/>
    <property type="evidence" value="ECO:0007669"/>
    <property type="project" value="InterPro"/>
</dbReference>
<organism evidence="3">
    <name type="scientific">Ascaris suum</name>
    <name type="common">Pig roundworm</name>
    <name type="synonym">Ascaris lumbricoides</name>
    <dbReference type="NCBI Taxonomy" id="6253"/>
    <lineage>
        <taxon>Eukaryota</taxon>
        <taxon>Metazoa</taxon>
        <taxon>Ecdysozoa</taxon>
        <taxon>Nematoda</taxon>
        <taxon>Chromadorea</taxon>
        <taxon>Rhabditida</taxon>
        <taxon>Spirurina</taxon>
        <taxon>Ascaridomorpha</taxon>
        <taxon>Ascaridoidea</taxon>
        <taxon>Ascarididae</taxon>
        <taxon>Ascaris</taxon>
    </lineage>
</organism>